<keyword evidence="1 3" id="KW-0378">Hydrolase</keyword>
<accession>I0IA87</accession>
<dbReference type="InterPro" id="IPR006261">
    <property type="entry name" value="dGTPase"/>
</dbReference>
<dbReference type="Proteomes" id="UP000007881">
    <property type="component" value="Chromosome"/>
</dbReference>
<dbReference type="InterPro" id="IPR006674">
    <property type="entry name" value="HD_domain"/>
</dbReference>
<dbReference type="OrthoDB" id="9803619at2"/>
<dbReference type="InterPro" id="IPR027432">
    <property type="entry name" value="dGTP_triphosphohydrolase_C"/>
</dbReference>
<feature type="domain" description="HD/PDEase" evidence="2">
    <location>
        <begin position="71"/>
        <end position="264"/>
    </location>
</feature>
<dbReference type="InterPro" id="IPR023293">
    <property type="entry name" value="dGTP_triP_hydro_central_sf"/>
</dbReference>
<name>I0IA87_PHYMF</name>
<evidence type="ECO:0000259" key="2">
    <source>
        <dbReference type="SMART" id="SM00471"/>
    </source>
</evidence>
<dbReference type="CDD" id="cd00077">
    <property type="entry name" value="HDc"/>
    <property type="match status" value="1"/>
</dbReference>
<organism evidence="3 4">
    <name type="scientific">Phycisphaera mikurensis (strain NBRC 102666 / KCTC 22515 / FYK2301M01)</name>
    <dbReference type="NCBI Taxonomy" id="1142394"/>
    <lineage>
        <taxon>Bacteria</taxon>
        <taxon>Pseudomonadati</taxon>
        <taxon>Planctomycetota</taxon>
        <taxon>Phycisphaerae</taxon>
        <taxon>Phycisphaerales</taxon>
        <taxon>Phycisphaeraceae</taxon>
        <taxon>Phycisphaera</taxon>
    </lineage>
</organism>
<dbReference type="HOGENOM" id="CLU_028163_2_0_0"/>
<dbReference type="InterPro" id="IPR050135">
    <property type="entry name" value="dGTPase-like"/>
</dbReference>
<evidence type="ECO:0000313" key="4">
    <source>
        <dbReference type="Proteomes" id="UP000007881"/>
    </source>
</evidence>
<dbReference type="RefSeq" id="WP_014435395.1">
    <property type="nucleotide sequence ID" value="NC_017080.1"/>
</dbReference>
<dbReference type="Pfam" id="PF01966">
    <property type="entry name" value="HD"/>
    <property type="match status" value="1"/>
</dbReference>
<dbReference type="KEGG" id="phm:PSMK_00160"/>
<dbReference type="EC" id="3.1.5.1" evidence="3"/>
<sequence>MSDPPPVLRWDRLLSAERIPLPGEEADAASARSGDAHRTPFEADHDRVVYAAPFRRLARKTQVHPLAPNDQVHNRLTHSIEVASVGRSLGRRLGAFLTGRGDLAREHADDLVWILQAACLAHDLGNPPFGHAGEYALRAFAAKHPADVPGAGTPAAADWALFEGNAQGFRLAARADNPGAGHLRLTCSTLGAIVKYPWAVDDPRAAARGKFNAFHSEKDVFARVVDACGLALPGGRVARHPLSFLAEAADDICYRILDLEDAVEMRIVPEERVRRIFAGFTEADPAAPLSKLRGGVIRALERACWNAFVDGFPAVMAGEREDDLKSSLAGRLPDALAEVKALYGEIFAHRDKVAAELGAYKALGRIVTALARSVDDLTASPGRRFAETDFLTQRTLELAFGRSHVEEHPGRGAFWWSHRVMDFVSGLTDNGARDLSAAIDGHAA</sequence>
<dbReference type="EMBL" id="AP012338">
    <property type="protein sequence ID" value="BAM02175.1"/>
    <property type="molecule type" value="Genomic_DNA"/>
</dbReference>
<protein>
    <submittedName>
        <fullName evidence="3">Putative deoxyguanosinetriphosphate triphosphohydrolase</fullName>
        <ecNumber evidence="3">3.1.5.1</ecNumber>
    </submittedName>
</protein>
<evidence type="ECO:0000256" key="1">
    <source>
        <dbReference type="ARBA" id="ARBA00022801"/>
    </source>
</evidence>
<dbReference type="SUPFAM" id="SSF109604">
    <property type="entry name" value="HD-domain/PDEase-like"/>
    <property type="match status" value="1"/>
</dbReference>
<dbReference type="PANTHER" id="PTHR11373">
    <property type="entry name" value="DEOXYNUCLEOSIDE TRIPHOSPHATE TRIPHOSPHOHYDROLASE"/>
    <property type="match status" value="1"/>
</dbReference>
<dbReference type="InterPro" id="IPR003607">
    <property type="entry name" value="HD/PDEase_dom"/>
</dbReference>
<dbReference type="SMART" id="SM00471">
    <property type="entry name" value="HDc"/>
    <property type="match status" value="1"/>
</dbReference>
<evidence type="ECO:0000313" key="3">
    <source>
        <dbReference type="EMBL" id="BAM02175.1"/>
    </source>
</evidence>
<dbReference type="GO" id="GO:0006203">
    <property type="term" value="P:dGTP catabolic process"/>
    <property type="evidence" value="ECO:0007669"/>
    <property type="project" value="TreeGrafter"/>
</dbReference>
<reference evidence="3 4" key="1">
    <citation type="submission" date="2012-02" db="EMBL/GenBank/DDBJ databases">
        <title>Complete genome sequence of Phycisphaera mikurensis NBRC 102666.</title>
        <authorList>
            <person name="Ankai A."/>
            <person name="Hosoyama A."/>
            <person name="Terui Y."/>
            <person name="Sekine M."/>
            <person name="Fukai R."/>
            <person name="Kato Y."/>
            <person name="Nakamura S."/>
            <person name="Yamada-Narita S."/>
            <person name="Kawakoshi A."/>
            <person name="Fukunaga Y."/>
            <person name="Yamazaki S."/>
            <person name="Fujita N."/>
        </authorList>
    </citation>
    <scope>NUCLEOTIDE SEQUENCE [LARGE SCALE GENOMIC DNA]</scope>
    <source>
        <strain evidence="4">NBRC 102666 / KCTC 22515 / FYK2301M01</strain>
    </source>
</reference>
<dbReference type="AlphaFoldDB" id="I0IA87"/>
<dbReference type="GO" id="GO:0008832">
    <property type="term" value="F:dGTPase activity"/>
    <property type="evidence" value="ECO:0007669"/>
    <property type="project" value="UniProtKB-EC"/>
</dbReference>
<dbReference type="STRING" id="1142394.PSMK_00160"/>
<keyword evidence="4" id="KW-1185">Reference proteome</keyword>
<dbReference type="Gene3D" id="1.10.3550.10">
    <property type="entry name" value="eoxyguanosinetriphosphate triphosphohydrolase domain-like"/>
    <property type="match status" value="1"/>
</dbReference>
<dbReference type="NCBIfam" id="TIGR01353">
    <property type="entry name" value="dGTP_triPase"/>
    <property type="match status" value="1"/>
</dbReference>
<gene>
    <name evidence="3" type="ordered locus">PSMK_00160</name>
</gene>
<proteinExistence type="predicted"/>
<dbReference type="Gene3D" id="1.10.3410.10">
    <property type="entry name" value="putative deoxyguanosinetriphosphate triphosphohydrolase like domain"/>
    <property type="match status" value="1"/>
</dbReference>
<dbReference type="PANTHER" id="PTHR11373:SF40">
    <property type="entry name" value="DEOXYGUANOSINETRIPHOSPHATE TRIPHOSPHOHYDROLASE-LIKE PROTEIN 2"/>
    <property type="match status" value="1"/>
</dbReference>
<dbReference type="Gene3D" id="1.10.3210.10">
    <property type="entry name" value="Hypothetical protein af1432"/>
    <property type="match status" value="1"/>
</dbReference>
<dbReference type="eggNOG" id="COG0232">
    <property type="taxonomic scope" value="Bacteria"/>
</dbReference>